<dbReference type="PATRIC" id="fig|1454001.3.peg.3113"/>
<dbReference type="PANTHER" id="PTHR21666">
    <property type="entry name" value="PEPTIDASE-RELATED"/>
    <property type="match status" value="1"/>
</dbReference>
<dbReference type="Pfam" id="PF01476">
    <property type="entry name" value="LysM"/>
    <property type="match status" value="1"/>
</dbReference>
<dbReference type="Pfam" id="PF01551">
    <property type="entry name" value="Peptidase_M23"/>
    <property type="match status" value="1"/>
</dbReference>
<feature type="domain" description="LysM" evidence="3">
    <location>
        <begin position="56"/>
        <end position="100"/>
    </location>
</feature>
<dbReference type="SUPFAM" id="SSF54106">
    <property type="entry name" value="LysM domain"/>
    <property type="match status" value="1"/>
</dbReference>
<evidence type="ECO:0000256" key="2">
    <source>
        <dbReference type="SAM" id="MobiDB-lite"/>
    </source>
</evidence>
<dbReference type="GO" id="GO:0032153">
    <property type="term" value="C:cell division site"/>
    <property type="evidence" value="ECO:0007669"/>
    <property type="project" value="TreeGrafter"/>
</dbReference>
<dbReference type="PANTHER" id="PTHR21666:SF263">
    <property type="entry name" value="MUREIN HYDROLASE ACTIVATOR NLPD"/>
    <property type="match status" value="1"/>
</dbReference>
<proteinExistence type="inferred from homology"/>
<feature type="region of interest" description="Disordered" evidence="2">
    <location>
        <begin position="184"/>
        <end position="229"/>
    </location>
</feature>
<dbReference type="Proteomes" id="UP000020218">
    <property type="component" value="Unassembled WGS sequence"/>
</dbReference>
<comment type="similarity">
    <text evidence="1">Belongs to the E.coli NlpD/Haemophilus LppB family.</text>
</comment>
<dbReference type="SUPFAM" id="SSF51261">
    <property type="entry name" value="Duplicated hybrid motif"/>
    <property type="match status" value="1"/>
</dbReference>
<feature type="compositionally biased region" description="Basic and acidic residues" evidence="2">
    <location>
        <begin position="185"/>
        <end position="219"/>
    </location>
</feature>
<dbReference type="Gene3D" id="2.70.70.10">
    <property type="entry name" value="Glucose Permease (Domain IIA)"/>
    <property type="match status" value="1"/>
</dbReference>
<dbReference type="GO" id="GO:0004222">
    <property type="term" value="F:metalloendopeptidase activity"/>
    <property type="evidence" value="ECO:0007669"/>
    <property type="project" value="TreeGrafter"/>
</dbReference>
<evidence type="ECO:0000313" key="4">
    <source>
        <dbReference type="EMBL" id="EXI65549.1"/>
    </source>
</evidence>
<dbReference type="CDD" id="cd00118">
    <property type="entry name" value="LysM"/>
    <property type="match status" value="1"/>
</dbReference>
<protein>
    <submittedName>
        <fullName evidence="4">Murein hydrolase activator NlpD</fullName>
    </submittedName>
</protein>
<dbReference type="InterPro" id="IPR016047">
    <property type="entry name" value="M23ase_b-sheet_dom"/>
</dbReference>
<evidence type="ECO:0000256" key="1">
    <source>
        <dbReference type="ARBA" id="ARBA00038420"/>
    </source>
</evidence>
<accession>A0A011PH29</accession>
<dbReference type="CDD" id="cd12797">
    <property type="entry name" value="M23_peptidase"/>
    <property type="match status" value="1"/>
</dbReference>
<dbReference type="PROSITE" id="PS51782">
    <property type="entry name" value="LYSM"/>
    <property type="match status" value="1"/>
</dbReference>
<evidence type="ECO:0000313" key="5">
    <source>
        <dbReference type="Proteomes" id="UP000020218"/>
    </source>
</evidence>
<name>A0A011PH29_9PROT</name>
<evidence type="ECO:0000259" key="3">
    <source>
        <dbReference type="PROSITE" id="PS51782"/>
    </source>
</evidence>
<sequence>MKDQVPLPALPILLLAVLLAVPLVLAGCAGKGSAPAEEAARVPARQAGPATPGSRDGYVVKRGDTLYSIALDHGLDYRELAAWNNIDNPNRILVGQVLRVRAPGAAPAAEGVVVRPIAAGAAVEQRPLTASAPPTGEQRSPAATADLFKRAPLAGKEPYSEQALARAQAQAAEPVVAVAPAAAKAEARPEGKPEVKTEMKTEAKAEARPEAKADNEARSGDASGNDEVSWMWPANGKLVATFSEGGNKGIDIAGKAGDSVVAAGSGKVVYSGSGLRGYGKLVIVKHNNTFLTAYAHNQNVLVKEGQSVGKGQKIAEMGNTDADQVKLHFEIRRQGKPVDPLKLLPGR</sequence>
<dbReference type="InterPro" id="IPR011055">
    <property type="entry name" value="Dup_hybrid_motif"/>
</dbReference>
<dbReference type="InterPro" id="IPR036779">
    <property type="entry name" value="LysM_dom_sf"/>
</dbReference>
<dbReference type="Gene3D" id="3.10.350.10">
    <property type="entry name" value="LysM domain"/>
    <property type="match status" value="1"/>
</dbReference>
<dbReference type="InterPro" id="IPR050570">
    <property type="entry name" value="Cell_wall_metabolism_enzyme"/>
</dbReference>
<organism evidence="4 5">
    <name type="scientific">Candidatus Accumulibacter adjunctus</name>
    <dbReference type="NCBI Taxonomy" id="1454001"/>
    <lineage>
        <taxon>Bacteria</taxon>
        <taxon>Pseudomonadati</taxon>
        <taxon>Pseudomonadota</taxon>
        <taxon>Betaproteobacteria</taxon>
        <taxon>Candidatus Accumulibacter</taxon>
    </lineage>
</organism>
<dbReference type="STRING" id="1454001.AW08_03069"/>
<dbReference type="GO" id="GO:0009279">
    <property type="term" value="C:cell outer membrane"/>
    <property type="evidence" value="ECO:0007669"/>
    <property type="project" value="TreeGrafter"/>
</dbReference>
<dbReference type="PROSITE" id="PS51257">
    <property type="entry name" value="PROKAR_LIPOPROTEIN"/>
    <property type="match status" value="1"/>
</dbReference>
<dbReference type="SMART" id="SM00257">
    <property type="entry name" value="LysM"/>
    <property type="match status" value="1"/>
</dbReference>
<dbReference type="InterPro" id="IPR018392">
    <property type="entry name" value="LysM"/>
</dbReference>
<dbReference type="AlphaFoldDB" id="A0A011PH29"/>
<reference evidence="4" key="1">
    <citation type="submission" date="2014-02" db="EMBL/GenBank/DDBJ databases">
        <title>Expanding our view of genomic diversity in Candidatus Accumulibacter clades.</title>
        <authorList>
            <person name="Skennerton C.T."/>
            <person name="Barr J.J."/>
            <person name="Slater F.R."/>
            <person name="Bond P.L."/>
            <person name="Tyson G.W."/>
        </authorList>
    </citation>
    <scope>NUCLEOTIDE SEQUENCE [LARGE SCALE GENOMIC DNA]</scope>
</reference>
<gene>
    <name evidence="4" type="primary">nlpD_2</name>
    <name evidence="4" type="ORF">AW08_03069</name>
</gene>
<comment type="caution">
    <text evidence="4">The sequence shown here is derived from an EMBL/GenBank/DDBJ whole genome shotgun (WGS) entry which is preliminary data.</text>
</comment>
<keyword evidence="5" id="KW-1185">Reference proteome</keyword>
<dbReference type="EMBL" id="JFAX01000021">
    <property type="protein sequence ID" value="EXI65549.1"/>
    <property type="molecule type" value="Genomic_DNA"/>
</dbReference>
<keyword evidence="4" id="KW-0378">Hydrolase</keyword>